<dbReference type="Proteomes" id="UP000235672">
    <property type="component" value="Unassembled WGS sequence"/>
</dbReference>
<evidence type="ECO:0000313" key="4">
    <source>
        <dbReference type="EMBL" id="PMD21798.1"/>
    </source>
</evidence>
<dbReference type="FunFam" id="3.30.420.210:FF:000002">
    <property type="entry name" value="UBX domain-containing protein 1"/>
    <property type="match status" value="1"/>
</dbReference>
<feature type="region of interest" description="Disordered" evidence="1">
    <location>
        <begin position="107"/>
        <end position="281"/>
    </location>
</feature>
<dbReference type="InterPro" id="IPR009060">
    <property type="entry name" value="UBA-like_sf"/>
</dbReference>
<dbReference type="GO" id="GO:0043130">
    <property type="term" value="F:ubiquitin binding"/>
    <property type="evidence" value="ECO:0007669"/>
    <property type="project" value="TreeGrafter"/>
</dbReference>
<proteinExistence type="predicted"/>
<dbReference type="GO" id="GO:0061025">
    <property type="term" value="P:membrane fusion"/>
    <property type="evidence" value="ECO:0007669"/>
    <property type="project" value="TreeGrafter"/>
</dbReference>
<dbReference type="Pfam" id="PF08059">
    <property type="entry name" value="SEP"/>
    <property type="match status" value="1"/>
</dbReference>
<dbReference type="PROSITE" id="PS50033">
    <property type="entry name" value="UBX"/>
    <property type="match status" value="1"/>
</dbReference>
<dbReference type="AlphaFoldDB" id="A0A2J6Q695"/>
<dbReference type="Gene3D" id="3.10.20.90">
    <property type="entry name" value="Phosphatidylinositol 3-kinase Catalytic Subunit, Chain A, domain 1"/>
    <property type="match status" value="1"/>
</dbReference>
<dbReference type="GO" id="GO:0031468">
    <property type="term" value="P:nuclear membrane reassembly"/>
    <property type="evidence" value="ECO:0007669"/>
    <property type="project" value="TreeGrafter"/>
</dbReference>
<dbReference type="InterPro" id="IPR012989">
    <property type="entry name" value="SEP_domain"/>
</dbReference>
<dbReference type="Gene3D" id="3.30.420.210">
    <property type="entry name" value="SEP domain"/>
    <property type="match status" value="1"/>
</dbReference>
<dbReference type="PROSITE" id="PS51399">
    <property type="entry name" value="SEP"/>
    <property type="match status" value="1"/>
</dbReference>
<dbReference type="GO" id="GO:0005634">
    <property type="term" value="C:nucleus"/>
    <property type="evidence" value="ECO:0007669"/>
    <property type="project" value="TreeGrafter"/>
</dbReference>
<name>A0A2J6Q695_9HELO</name>
<dbReference type="GO" id="GO:0005829">
    <property type="term" value="C:cytosol"/>
    <property type="evidence" value="ECO:0007669"/>
    <property type="project" value="TreeGrafter"/>
</dbReference>
<keyword evidence="5" id="KW-1185">Reference proteome</keyword>
<protein>
    <submittedName>
        <fullName evidence="4">SEP-domain-containing protein</fullName>
    </submittedName>
</protein>
<organism evidence="4 5">
    <name type="scientific">Hyaloscypha hepaticicola</name>
    <dbReference type="NCBI Taxonomy" id="2082293"/>
    <lineage>
        <taxon>Eukaryota</taxon>
        <taxon>Fungi</taxon>
        <taxon>Dikarya</taxon>
        <taxon>Ascomycota</taxon>
        <taxon>Pezizomycotina</taxon>
        <taxon>Leotiomycetes</taxon>
        <taxon>Helotiales</taxon>
        <taxon>Hyaloscyphaceae</taxon>
        <taxon>Hyaloscypha</taxon>
    </lineage>
</organism>
<accession>A0A2J6Q695</accession>
<dbReference type="GO" id="GO:0007030">
    <property type="term" value="P:Golgi organization"/>
    <property type="evidence" value="ECO:0007669"/>
    <property type="project" value="TreeGrafter"/>
</dbReference>
<feature type="domain" description="UBX" evidence="2">
    <location>
        <begin position="392"/>
        <end position="447"/>
    </location>
</feature>
<dbReference type="SUPFAM" id="SSF102848">
    <property type="entry name" value="NSFL1 (p97 ATPase) cofactor p47, SEP domain"/>
    <property type="match status" value="1"/>
</dbReference>
<sequence length="618" mass="66914">MEGGGGVTFLKLPFAFALSTKSKQKLFLIHLITRRLHLVKSFQTLGRQSTSDKSYTAIMADTREELIMQFVELTGTSPGKAQQYLGTNRWDLNSAVTEYFASLEEGTAGGEMDEDEPESEPEPYTGPRTLDGRPAPASIPTVGSSSSAPPKKKGGFATLDSLGQAPAGGHAGHGHAHDDDDDSDDEEFEPGEEPRDLFAGGEKSGLAVQDPSNRDRNDPRKVVNDILKKARANAARPGGGEPSSSAPPSRFRGSGMTLGGDDTPSQVVPDPSPRAADPGPTQTRILHLWEDGFSIEDGPLRRFDDPQNAADLQMIRQGRAPLHLMGVRPDQPVDVQLIKHDDRYKAPPKVYKPFSGSGQRLGSPTPGPSSTAAAAAPAAASASSIPQPEIDSSQPTISLRIQLANGTRLPARFNATHTIGDVYGFISRALPSSNDRPWVLATTFPNKDHTDKSLALGDVPEFKRGGTALNARSSALAIIQDSGIVLDQLLQVCYESGSQGKCGLYEPRGKKKIRTKVTEARRSLLIQILTFLYVKHHMSPGISPEVSFEGKPSIIGAKIEDTQVKCELLRVRAEIVEWPSPILRYTDMIFSRFPLKKVFEFEDAPEDAVDKLHPGKYQ</sequence>
<dbReference type="GO" id="GO:0043161">
    <property type="term" value="P:proteasome-mediated ubiquitin-dependent protein catabolic process"/>
    <property type="evidence" value="ECO:0007669"/>
    <property type="project" value="TreeGrafter"/>
</dbReference>
<feature type="compositionally biased region" description="Low complexity" evidence="1">
    <location>
        <begin position="362"/>
        <end position="384"/>
    </location>
</feature>
<dbReference type="Pfam" id="PF00789">
    <property type="entry name" value="UBX"/>
    <property type="match status" value="1"/>
</dbReference>
<reference evidence="4 5" key="1">
    <citation type="submission" date="2016-05" db="EMBL/GenBank/DDBJ databases">
        <title>A degradative enzymes factory behind the ericoid mycorrhizal symbiosis.</title>
        <authorList>
            <consortium name="DOE Joint Genome Institute"/>
            <person name="Martino E."/>
            <person name="Morin E."/>
            <person name="Grelet G."/>
            <person name="Kuo A."/>
            <person name="Kohler A."/>
            <person name="Daghino S."/>
            <person name="Barry K."/>
            <person name="Choi C."/>
            <person name="Cichocki N."/>
            <person name="Clum A."/>
            <person name="Copeland A."/>
            <person name="Hainaut M."/>
            <person name="Haridas S."/>
            <person name="Labutti K."/>
            <person name="Lindquist E."/>
            <person name="Lipzen A."/>
            <person name="Khouja H.-R."/>
            <person name="Murat C."/>
            <person name="Ohm R."/>
            <person name="Olson A."/>
            <person name="Spatafora J."/>
            <person name="Veneault-Fourrey C."/>
            <person name="Henrissat B."/>
            <person name="Grigoriev I."/>
            <person name="Martin F."/>
            <person name="Perotto S."/>
        </authorList>
    </citation>
    <scope>NUCLEOTIDE SEQUENCE [LARGE SCALE GENOMIC DNA]</scope>
    <source>
        <strain evidence="4 5">UAMH 7357</strain>
    </source>
</reference>
<evidence type="ECO:0000259" key="3">
    <source>
        <dbReference type="PROSITE" id="PS51399"/>
    </source>
</evidence>
<dbReference type="InterPro" id="IPR001012">
    <property type="entry name" value="UBX_dom"/>
</dbReference>
<dbReference type="InterPro" id="IPR029071">
    <property type="entry name" value="Ubiquitin-like_domsf"/>
</dbReference>
<evidence type="ECO:0000313" key="5">
    <source>
        <dbReference type="Proteomes" id="UP000235672"/>
    </source>
</evidence>
<gene>
    <name evidence="4" type="ORF">NA56DRAFT_748767</name>
</gene>
<feature type="compositionally biased region" description="Acidic residues" evidence="1">
    <location>
        <begin position="111"/>
        <end position="121"/>
    </location>
</feature>
<feature type="domain" description="SEP" evidence="3">
    <location>
        <begin position="281"/>
        <end position="345"/>
    </location>
</feature>
<dbReference type="EMBL" id="KZ613480">
    <property type="protein sequence ID" value="PMD21798.1"/>
    <property type="molecule type" value="Genomic_DNA"/>
</dbReference>
<dbReference type="Gene3D" id="1.10.8.10">
    <property type="entry name" value="DNA helicase RuvA subunit, C-terminal domain"/>
    <property type="match status" value="1"/>
</dbReference>
<dbReference type="OrthoDB" id="25887at2759"/>
<dbReference type="PANTHER" id="PTHR23333">
    <property type="entry name" value="UBX DOMAIN CONTAINING PROTEIN"/>
    <property type="match status" value="1"/>
</dbReference>
<evidence type="ECO:0000256" key="1">
    <source>
        <dbReference type="SAM" id="MobiDB-lite"/>
    </source>
</evidence>
<dbReference type="GO" id="GO:0000045">
    <property type="term" value="P:autophagosome assembly"/>
    <property type="evidence" value="ECO:0007669"/>
    <property type="project" value="TreeGrafter"/>
</dbReference>
<feature type="compositionally biased region" description="Basic and acidic residues" evidence="1">
    <location>
        <begin position="212"/>
        <end position="228"/>
    </location>
</feature>
<dbReference type="SMART" id="SM00553">
    <property type="entry name" value="SEP"/>
    <property type="match status" value="1"/>
</dbReference>
<dbReference type="InterPro" id="IPR036241">
    <property type="entry name" value="NSFL1C_SEP_dom_sf"/>
</dbReference>
<feature type="region of interest" description="Disordered" evidence="1">
    <location>
        <begin position="346"/>
        <end position="393"/>
    </location>
</feature>
<feature type="compositionally biased region" description="Acidic residues" evidence="1">
    <location>
        <begin position="179"/>
        <end position="191"/>
    </location>
</feature>
<evidence type="ECO:0000259" key="2">
    <source>
        <dbReference type="PROSITE" id="PS50033"/>
    </source>
</evidence>
<dbReference type="STRING" id="1745343.A0A2J6Q695"/>
<dbReference type="PANTHER" id="PTHR23333:SF20">
    <property type="entry name" value="NSFL1 COFACTOR P47"/>
    <property type="match status" value="1"/>
</dbReference>
<dbReference type="SUPFAM" id="SSF54236">
    <property type="entry name" value="Ubiquitin-like"/>
    <property type="match status" value="1"/>
</dbReference>
<dbReference type="Pfam" id="PF14555">
    <property type="entry name" value="UBA_4"/>
    <property type="match status" value="1"/>
</dbReference>
<dbReference type="SUPFAM" id="SSF46934">
    <property type="entry name" value="UBA-like"/>
    <property type="match status" value="1"/>
</dbReference>